<dbReference type="Proteomes" id="UP000290288">
    <property type="component" value="Unassembled WGS sequence"/>
</dbReference>
<dbReference type="OrthoDB" id="2340858at2759"/>
<evidence type="ECO:0000256" key="1">
    <source>
        <dbReference type="SAM" id="MobiDB-lite"/>
    </source>
</evidence>
<organism evidence="2 3">
    <name type="scientific">Candolleomyces aberdarensis</name>
    <dbReference type="NCBI Taxonomy" id="2316362"/>
    <lineage>
        <taxon>Eukaryota</taxon>
        <taxon>Fungi</taxon>
        <taxon>Dikarya</taxon>
        <taxon>Basidiomycota</taxon>
        <taxon>Agaricomycotina</taxon>
        <taxon>Agaricomycetes</taxon>
        <taxon>Agaricomycetidae</taxon>
        <taxon>Agaricales</taxon>
        <taxon>Agaricineae</taxon>
        <taxon>Psathyrellaceae</taxon>
        <taxon>Candolleomyces</taxon>
    </lineage>
</organism>
<feature type="compositionally biased region" description="Basic and acidic residues" evidence="1">
    <location>
        <begin position="371"/>
        <end position="381"/>
    </location>
</feature>
<dbReference type="EMBL" id="SDEE01000214">
    <property type="protein sequence ID" value="RXW19225.1"/>
    <property type="molecule type" value="Genomic_DNA"/>
</dbReference>
<accession>A0A4Q2DKI6</accession>
<reference evidence="2 3" key="1">
    <citation type="submission" date="2019-01" db="EMBL/GenBank/DDBJ databases">
        <title>Draft genome sequence of Psathyrella aberdarensis IHI B618.</title>
        <authorList>
            <person name="Buettner E."/>
            <person name="Kellner H."/>
        </authorList>
    </citation>
    <scope>NUCLEOTIDE SEQUENCE [LARGE SCALE GENOMIC DNA]</scope>
    <source>
        <strain evidence="2 3">IHI B618</strain>
    </source>
</reference>
<feature type="compositionally biased region" description="Low complexity" evidence="1">
    <location>
        <begin position="396"/>
        <end position="407"/>
    </location>
</feature>
<protein>
    <submittedName>
        <fullName evidence="2">Uncharacterized protein</fullName>
    </submittedName>
</protein>
<keyword evidence="3" id="KW-1185">Reference proteome</keyword>
<evidence type="ECO:0000313" key="3">
    <source>
        <dbReference type="Proteomes" id="UP000290288"/>
    </source>
</evidence>
<feature type="region of interest" description="Disordered" evidence="1">
    <location>
        <begin position="371"/>
        <end position="408"/>
    </location>
</feature>
<sequence length="557" mass="63398">MPVTDSKMEELWRVAWVQKDRNRLYSSDPEGPLILNRMVDIGPDHPTKILVRREYVRALEDAATWTSGQAPEQLPTVYDEEDWTWQHWFFDEASPERMSFARLDKDHGVSLRDLDSKALGEVMQLPCDPSGWRRAFSVTGIDGKSLWLYFVLVERLLRNLPTLFQFEPNRILYFSNAGLIMISPDNNLEDAIFVGEMNPDTCRDIQDTSLWPDLLTITDSMVSNFCSRYGPSPRNLFKYGKNPEQYRELLGEMLKRLDGMRSFESLMLLAARFRVSRTESLQEMTRMIVGVFPGPTRDDVRANLQTKEIFEMVVNALGPRWDRRSKRIYSFFREKSCLTGAAGYILERALHKALLRGGQWKGTLMHCSKSDKNTYTDDPAEKPQPALDEDSTPGDQSSTSASQFASSPPVWLRVGPGVSVDSAEDPHFTPVPLSSIRLVSTDDSEFLVRKTYCQPTIIIPTSWAQDPALIVDPVEKVIMVFQCTLSNKLGTLLCKLAVELCQAQGYSIRYVFVTDCDGLRVRTQFVKVPAFPQAIDKYVARKVHVWMDLVSLFPTSG</sequence>
<proteinExistence type="predicted"/>
<name>A0A4Q2DKI6_9AGAR</name>
<evidence type="ECO:0000313" key="2">
    <source>
        <dbReference type="EMBL" id="RXW19225.1"/>
    </source>
</evidence>
<dbReference type="AlphaFoldDB" id="A0A4Q2DKI6"/>
<comment type="caution">
    <text evidence="2">The sequence shown here is derived from an EMBL/GenBank/DDBJ whole genome shotgun (WGS) entry which is preliminary data.</text>
</comment>
<gene>
    <name evidence="2" type="ORF">EST38_g6620</name>
</gene>